<evidence type="ECO:0000256" key="2">
    <source>
        <dbReference type="SAM" id="SignalP"/>
    </source>
</evidence>
<evidence type="ECO:0000313" key="5">
    <source>
        <dbReference type="Proteomes" id="UP001597302"/>
    </source>
</evidence>
<sequence length="131" mass="13848">MRLCLTAAMALWPVMAPADAGRGASLPVTRLQADTLDGMRWQARPVVVLGEAGAVARQIEAFRPAAGALAEREVTLLTDGPGADGLRPAQGLRVLLIGKDGGVKLRRDAPVTADEIIGLIDAMPMRRREAE</sequence>
<evidence type="ECO:0000259" key="3">
    <source>
        <dbReference type="Pfam" id="PF13778"/>
    </source>
</evidence>
<dbReference type="InterPro" id="IPR025232">
    <property type="entry name" value="DUF4174"/>
</dbReference>
<evidence type="ECO:0000256" key="1">
    <source>
        <dbReference type="ARBA" id="ARBA00022729"/>
    </source>
</evidence>
<keyword evidence="5" id="KW-1185">Reference proteome</keyword>
<evidence type="ECO:0000313" key="4">
    <source>
        <dbReference type="EMBL" id="MFD1481351.1"/>
    </source>
</evidence>
<name>A0ABW4DWW6_9RHOB</name>
<dbReference type="Pfam" id="PF13778">
    <property type="entry name" value="DUF4174"/>
    <property type="match status" value="1"/>
</dbReference>
<comment type="caution">
    <text evidence="4">The sequence shown here is derived from an EMBL/GenBank/DDBJ whole genome shotgun (WGS) entry which is preliminary data.</text>
</comment>
<dbReference type="RefSeq" id="WP_242679610.1">
    <property type="nucleotide sequence ID" value="NZ_CBCSAJ010000008.1"/>
</dbReference>
<dbReference type="Proteomes" id="UP001597302">
    <property type="component" value="Unassembled WGS sequence"/>
</dbReference>
<dbReference type="EMBL" id="JBHTOQ010000020">
    <property type="protein sequence ID" value="MFD1481351.1"/>
    <property type="molecule type" value="Genomic_DNA"/>
</dbReference>
<proteinExistence type="predicted"/>
<feature type="domain" description="DUF4174" evidence="3">
    <location>
        <begin position="91"/>
        <end position="129"/>
    </location>
</feature>
<accession>A0ABW4DWW6</accession>
<gene>
    <name evidence="4" type="ORF">ACFQ5P_08585</name>
</gene>
<organism evidence="4 5">
    <name type="scientific">Paracoccus nototheniae</name>
    <dbReference type="NCBI Taxonomy" id="2489002"/>
    <lineage>
        <taxon>Bacteria</taxon>
        <taxon>Pseudomonadati</taxon>
        <taxon>Pseudomonadota</taxon>
        <taxon>Alphaproteobacteria</taxon>
        <taxon>Rhodobacterales</taxon>
        <taxon>Paracoccaceae</taxon>
        <taxon>Paracoccus</taxon>
    </lineage>
</organism>
<feature type="chain" id="PRO_5046793760" evidence="2">
    <location>
        <begin position="21"/>
        <end position="131"/>
    </location>
</feature>
<protein>
    <submittedName>
        <fullName evidence="4">DUF4174 domain-containing protein</fullName>
    </submittedName>
</protein>
<feature type="signal peptide" evidence="2">
    <location>
        <begin position="1"/>
        <end position="20"/>
    </location>
</feature>
<reference evidence="5" key="1">
    <citation type="journal article" date="2019" name="Int. J. Syst. Evol. Microbiol.">
        <title>The Global Catalogue of Microorganisms (GCM) 10K type strain sequencing project: providing services to taxonomists for standard genome sequencing and annotation.</title>
        <authorList>
            <consortium name="The Broad Institute Genomics Platform"/>
            <consortium name="The Broad Institute Genome Sequencing Center for Infectious Disease"/>
            <person name="Wu L."/>
            <person name="Ma J."/>
        </authorList>
    </citation>
    <scope>NUCLEOTIDE SEQUENCE [LARGE SCALE GENOMIC DNA]</scope>
    <source>
        <strain evidence="5">CCM 8875</strain>
    </source>
</reference>
<keyword evidence="1 2" id="KW-0732">Signal</keyword>